<organism evidence="2 3">
    <name type="scientific">Symbiodinium pilosum</name>
    <name type="common">Dinoflagellate</name>
    <dbReference type="NCBI Taxonomy" id="2952"/>
    <lineage>
        <taxon>Eukaryota</taxon>
        <taxon>Sar</taxon>
        <taxon>Alveolata</taxon>
        <taxon>Dinophyceae</taxon>
        <taxon>Suessiales</taxon>
        <taxon>Symbiodiniaceae</taxon>
        <taxon>Symbiodinium</taxon>
    </lineage>
</organism>
<name>A0A812MGM2_SYMPI</name>
<evidence type="ECO:0000256" key="1">
    <source>
        <dbReference type="SAM" id="MobiDB-lite"/>
    </source>
</evidence>
<dbReference type="EMBL" id="CAJNIZ010008224">
    <property type="protein sequence ID" value="CAE7265298.1"/>
    <property type="molecule type" value="Genomic_DNA"/>
</dbReference>
<dbReference type="OrthoDB" id="418715at2759"/>
<reference evidence="2" key="1">
    <citation type="submission" date="2021-02" db="EMBL/GenBank/DDBJ databases">
        <authorList>
            <person name="Dougan E. K."/>
            <person name="Rhodes N."/>
            <person name="Thang M."/>
            <person name="Chan C."/>
        </authorList>
    </citation>
    <scope>NUCLEOTIDE SEQUENCE</scope>
</reference>
<comment type="caution">
    <text evidence="2">The sequence shown here is derived from an EMBL/GenBank/DDBJ whole genome shotgun (WGS) entry which is preliminary data.</text>
</comment>
<keyword evidence="3" id="KW-1185">Reference proteome</keyword>
<protein>
    <submittedName>
        <fullName evidence="2">Usp33 protein</fullName>
    </submittedName>
</protein>
<accession>A0A812MGM2</accession>
<feature type="region of interest" description="Disordered" evidence="1">
    <location>
        <begin position="25"/>
        <end position="49"/>
    </location>
</feature>
<gene>
    <name evidence="2" type="primary">usp33</name>
    <name evidence="2" type="ORF">SPIL2461_LOCUS5699</name>
</gene>
<dbReference type="Gene3D" id="1.10.10.580">
    <property type="entry name" value="Structural maintenance of chromosome 1. Chain E"/>
    <property type="match status" value="1"/>
</dbReference>
<evidence type="ECO:0000313" key="2">
    <source>
        <dbReference type="EMBL" id="CAE7265298.1"/>
    </source>
</evidence>
<dbReference type="AlphaFoldDB" id="A0A812MGM2"/>
<evidence type="ECO:0000313" key="3">
    <source>
        <dbReference type="Proteomes" id="UP000649617"/>
    </source>
</evidence>
<dbReference type="InterPro" id="IPR023093">
    <property type="entry name" value="ScpA-like_C"/>
</dbReference>
<proteinExistence type="predicted"/>
<dbReference type="Proteomes" id="UP000649617">
    <property type="component" value="Unassembled WGS sequence"/>
</dbReference>
<sequence length="159" mass="17082">MYYASGNGSDQGEFPQVQSLLGGACDLPPFDAHNQAHDKSDMPPLSAEHLQDTNGSFAAQQADIDVAMHDDLMHNGPDHANVEVQDDRTAEIGQIILDCLQRDGHSTEFEKLVPPGEAERATAALTFTALLALASAGDLYVQQTQPFGTIVVAERSFCI</sequence>